<dbReference type="Proteomes" id="UP001548832">
    <property type="component" value="Unassembled WGS sequence"/>
</dbReference>
<gene>
    <name evidence="1" type="ORF">ABVQ20_34330</name>
</gene>
<protein>
    <submittedName>
        <fullName evidence="1">Uncharacterized protein</fullName>
    </submittedName>
</protein>
<proteinExistence type="predicted"/>
<evidence type="ECO:0000313" key="1">
    <source>
        <dbReference type="EMBL" id="MET2832038.1"/>
    </source>
</evidence>
<dbReference type="EMBL" id="JBEWSZ010000007">
    <property type="protein sequence ID" value="MET2832038.1"/>
    <property type="molecule type" value="Genomic_DNA"/>
</dbReference>
<sequence length="116" mass="12811">MPIAGLVIRIHVQDAVIVDPVPAQVETLEHDARAGKRAPKHLNKIVPRTRIENGALSRFSDPGGRVGYEFLVKDSVLQLLPQARVVFITRAAKSRVSGRVCYHPIFPIWNASLIIA</sequence>
<accession>A0ABV2DPX3</accession>
<name>A0ABV2DPX3_9HYPH</name>
<reference evidence="1 2" key="1">
    <citation type="submission" date="2024-06" db="EMBL/GenBank/DDBJ databases">
        <authorList>
            <person name="Kim D.-U."/>
        </authorList>
    </citation>
    <scope>NUCLEOTIDE SEQUENCE [LARGE SCALE GENOMIC DNA]</scope>
    <source>
        <strain evidence="1 2">KACC15460</strain>
    </source>
</reference>
<comment type="caution">
    <text evidence="1">The sequence shown here is derived from an EMBL/GenBank/DDBJ whole genome shotgun (WGS) entry which is preliminary data.</text>
</comment>
<dbReference type="RefSeq" id="WP_354464267.1">
    <property type="nucleotide sequence ID" value="NZ_JBEWSZ010000007.1"/>
</dbReference>
<organism evidence="1 2">
    <name type="scientific">Mesorhizobium shangrilense</name>
    <dbReference type="NCBI Taxonomy" id="460060"/>
    <lineage>
        <taxon>Bacteria</taxon>
        <taxon>Pseudomonadati</taxon>
        <taxon>Pseudomonadota</taxon>
        <taxon>Alphaproteobacteria</taxon>
        <taxon>Hyphomicrobiales</taxon>
        <taxon>Phyllobacteriaceae</taxon>
        <taxon>Mesorhizobium</taxon>
    </lineage>
</organism>
<keyword evidence="2" id="KW-1185">Reference proteome</keyword>
<evidence type="ECO:0000313" key="2">
    <source>
        <dbReference type="Proteomes" id="UP001548832"/>
    </source>
</evidence>